<proteinExistence type="predicted"/>
<dbReference type="GO" id="GO:0048306">
    <property type="term" value="F:calcium-dependent protein binding"/>
    <property type="evidence" value="ECO:0007669"/>
    <property type="project" value="TreeGrafter"/>
</dbReference>
<dbReference type="PROSITE" id="PS00018">
    <property type="entry name" value="EF_HAND_1"/>
    <property type="match status" value="1"/>
</dbReference>
<dbReference type="GO" id="GO:0005509">
    <property type="term" value="F:calcium ion binding"/>
    <property type="evidence" value="ECO:0007669"/>
    <property type="project" value="TreeGrafter"/>
</dbReference>
<feature type="domain" description="S100/CaBP-9k-type calcium binding subdomain" evidence="3">
    <location>
        <begin position="1"/>
        <end position="40"/>
    </location>
</feature>
<evidence type="ECO:0000313" key="4">
    <source>
        <dbReference type="Ensembl" id="ENSPMGP00000001978.1"/>
    </source>
</evidence>
<reference evidence="4" key="1">
    <citation type="submission" date="2025-08" db="UniProtKB">
        <authorList>
            <consortium name="Ensembl"/>
        </authorList>
    </citation>
    <scope>IDENTIFICATION</scope>
</reference>
<dbReference type="Proteomes" id="UP000261520">
    <property type="component" value="Unplaced"/>
</dbReference>
<dbReference type="STRING" id="409849.ENSPMGP00000001978"/>
<dbReference type="SMART" id="SM01394">
    <property type="entry name" value="S_100"/>
    <property type="match status" value="1"/>
</dbReference>
<dbReference type="Gene3D" id="1.10.238.10">
    <property type="entry name" value="EF-hand"/>
    <property type="match status" value="1"/>
</dbReference>
<evidence type="ECO:0000259" key="3">
    <source>
        <dbReference type="SMART" id="SM01394"/>
    </source>
</evidence>
<evidence type="ECO:0000313" key="5">
    <source>
        <dbReference type="Proteomes" id="UP000261520"/>
    </source>
</evidence>
<reference evidence="4" key="2">
    <citation type="submission" date="2025-09" db="UniProtKB">
        <authorList>
            <consortium name="Ensembl"/>
        </authorList>
    </citation>
    <scope>IDENTIFICATION</scope>
</reference>
<dbReference type="Ensembl" id="ENSPMGT00000002107.1">
    <property type="protein sequence ID" value="ENSPMGP00000001978.1"/>
    <property type="gene ID" value="ENSPMGG00000001782.1"/>
</dbReference>
<dbReference type="GO" id="GO:0048471">
    <property type="term" value="C:perinuclear region of cytoplasm"/>
    <property type="evidence" value="ECO:0007669"/>
    <property type="project" value="TreeGrafter"/>
</dbReference>
<keyword evidence="2" id="KW-0106">Calcium</keyword>
<dbReference type="InterPro" id="IPR011992">
    <property type="entry name" value="EF-hand-dom_pair"/>
</dbReference>
<dbReference type="AlphaFoldDB" id="A0A3B3ZBN8"/>
<evidence type="ECO:0000256" key="2">
    <source>
        <dbReference type="ARBA" id="ARBA00022837"/>
    </source>
</evidence>
<sequence length="96" mass="10645">MEAAIQTLVNVYLKSSKRKENLGKKDFQNLVKSQLSNILSDTDSKEAVNNMAVGLDENQDGKLGFPEYMKLIGYLAVSLSEQPCASPYLARLPHDI</sequence>
<protein>
    <recommendedName>
        <fullName evidence="3">S100/CaBP-9k-type calcium binding subdomain domain-containing protein</fullName>
    </recommendedName>
</protein>
<dbReference type="InterPro" id="IPR013787">
    <property type="entry name" value="S100_Ca-bd_sub"/>
</dbReference>
<dbReference type="InterPro" id="IPR018247">
    <property type="entry name" value="EF_Hand_1_Ca_BS"/>
</dbReference>
<organism evidence="4 5">
    <name type="scientific">Periophthalmus magnuspinnatus</name>
    <dbReference type="NCBI Taxonomy" id="409849"/>
    <lineage>
        <taxon>Eukaryota</taxon>
        <taxon>Metazoa</taxon>
        <taxon>Chordata</taxon>
        <taxon>Craniata</taxon>
        <taxon>Vertebrata</taxon>
        <taxon>Euteleostomi</taxon>
        <taxon>Actinopterygii</taxon>
        <taxon>Neopterygii</taxon>
        <taxon>Teleostei</taxon>
        <taxon>Neoteleostei</taxon>
        <taxon>Acanthomorphata</taxon>
        <taxon>Gobiaria</taxon>
        <taxon>Gobiiformes</taxon>
        <taxon>Gobioidei</taxon>
        <taxon>Gobiidae</taxon>
        <taxon>Oxudercinae</taxon>
        <taxon>Periophthalmus</taxon>
    </lineage>
</organism>
<keyword evidence="1" id="KW-0479">Metal-binding</keyword>
<accession>A0A3B3ZBN8</accession>
<dbReference type="GO" id="GO:0005615">
    <property type="term" value="C:extracellular space"/>
    <property type="evidence" value="ECO:0007669"/>
    <property type="project" value="TreeGrafter"/>
</dbReference>
<dbReference type="Pfam" id="PF01023">
    <property type="entry name" value="S_100"/>
    <property type="match status" value="1"/>
</dbReference>
<dbReference type="PANTHER" id="PTHR11639:SF115">
    <property type="entry name" value="S100 CALCIUM-BINDING PROTEIN U-RELATED"/>
    <property type="match status" value="1"/>
</dbReference>
<name>A0A3B3ZBN8_9GOBI</name>
<evidence type="ECO:0000256" key="1">
    <source>
        <dbReference type="ARBA" id="ARBA00022723"/>
    </source>
</evidence>
<dbReference type="PANTHER" id="PTHR11639">
    <property type="entry name" value="S100 CALCIUM-BINDING PROTEIN"/>
    <property type="match status" value="1"/>
</dbReference>
<dbReference type="SUPFAM" id="SSF47473">
    <property type="entry name" value="EF-hand"/>
    <property type="match status" value="1"/>
</dbReference>
<keyword evidence="5" id="KW-1185">Reference proteome</keyword>